<evidence type="ECO:0000313" key="4">
    <source>
        <dbReference type="Proteomes" id="UP001521184"/>
    </source>
</evidence>
<evidence type="ECO:0000313" key="3">
    <source>
        <dbReference type="EMBL" id="KAL1647983.1"/>
    </source>
</evidence>
<proteinExistence type="predicted"/>
<comment type="caution">
    <text evidence="3">The sequence shown here is derived from an EMBL/GenBank/DDBJ whole genome shotgun (WGS) entry which is preliminary data.</text>
</comment>
<gene>
    <name evidence="3" type="ORF">SLS58_002307</name>
</gene>
<accession>A0ABR3TZ42</accession>
<feature type="coiled-coil region" evidence="1">
    <location>
        <begin position="244"/>
        <end position="278"/>
    </location>
</feature>
<dbReference type="Proteomes" id="UP001521184">
    <property type="component" value="Unassembled WGS sequence"/>
</dbReference>
<protein>
    <submittedName>
        <fullName evidence="3">Uncharacterized protein</fullName>
    </submittedName>
</protein>
<feature type="region of interest" description="Disordered" evidence="2">
    <location>
        <begin position="129"/>
        <end position="156"/>
    </location>
</feature>
<keyword evidence="4" id="KW-1185">Reference proteome</keyword>
<sequence>MLSDMPRKSQKARSSKLHSVLCLPPAPAWATPAKTLSDDDSSSSEVETPITVSANKAGDEEGVPIPTTIDVHQQAIDLNSRNPPSQTIMLQAIRCKHEYPVAKHSRAYRAFTHEGYDAPLCPHCAIAAPPSSGSLSPTSDGGDEEQEREERARGATTVTTVTATRCGHPITVRRRTASIIAANPLTFSCPSSFLTTNAAKENGAIEQPTESWPGFTRASTPGALSRPPLKRKRVRTNLNVERCVACVRREYARSQNELARAREEVKKVFEEVELVMEADGTAAAGHGGIVSGRDLEWEDLARARLAVWRRWCVELRCGLEVLTAEEEGARREARGEALFVDGEGEAVVALKPALKMTLMPDGCGRDAEGAKKKKKTAVVRFDLETTNFDRRSRRLVRLERKSKHYRPGRWATDGLLEDTSGFKMRTETQIRDWYFPLQEYRLAPMEDEISRENTRKGDKRITGKAQRWLWPW</sequence>
<evidence type="ECO:0000256" key="2">
    <source>
        <dbReference type="SAM" id="MobiDB-lite"/>
    </source>
</evidence>
<keyword evidence="1" id="KW-0175">Coiled coil</keyword>
<name>A0ABR3TZ42_9PEZI</name>
<feature type="region of interest" description="Disordered" evidence="2">
    <location>
        <begin position="207"/>
        <end position="227"/>
    </location>
</feature>
<evidence type="ECO:0000256" key="1">
    <source>
        <dbReference type="SAM" id="Coils"/>
    </source>
</evidence>
<dbReference type="EMBL" id="JAKEKT020000010">
    <property type="protein sequence ID" value="KAL1647983.1"/>
    <property type="molecule type" value="Genomic_DNA"/>
</dbReference>
<organism evidence="3 4">
    <name type="scientific">Diplodia intermedia</name>
    <dbReference type="NCBI Taxonomy" id="856260"/>
    <lineage>
        <taxon>Eukaryota</taxon>
        <taxon>Fungi</taxon>
        <taxon>Dikarya</taxon>
        <taxon>Ascomycota</taxon>
        <taxon>Pezizomycotina</taxon>
        <taxon>Dothideomycetes</taxon>
        <taxon>Dothideomycetes incertae sedis</taxon>
        <taxon>Botryosphaeriales</taxon>
        <taxon>Botryosphaeriaceae</taxon>
        <taxon>Diplodia</taxon>
    </lineage>
</organism>
<reference evidence="3 4" key="1">
    <citation type="journal article" date="2023" name="Plant Dis.">
        <title>First Report of Diplodia intermedia Causing Canker and Dieback Diseases on Apple Trees in Canada.</title>
        <authorList>
            <person name="Ellouze W."/>
            <person name="Ilyukhin E."/>
            <person name="Sulman M."/>
            <person name="Ali S."/>
        </authorList>
    </citation>
    <scope>NUCLEOTIDE SEQUENCE [LARGE SCALE GENOMIC DNA]</scope>
    <source>
        <strain evidence="3 4">M45-28</strain>
    </source>
</reference>